<comment type="caution">
    <text evidence="1">The sequence shown here is derived from an EMBL/GenBank/DDBJ whole genome shotgun (WGS) entry which is preliminary data.</text>
</comment>
<dbReference type="Proteomes" id="UP000230025">
    <property type="component" value="Unassembled WGS sequence"/>
</dbReference>
<dbReference type="EMBL" id="PFFY01000209">
    <property type="protein sequence ID" value="PIW33177.1"/>
    <property type="molecule type" value="Genomic_DNA"/>
</dbReference>
<gene>
    <name evidence="1" type="ORF">COW28_04460</name>
</gene>
<proteinExistence type="predicted"/>
<evidence type="ECO:0000313" key="2">
    <source>
        <dbReference type="Proteomes" id="UP000230025"/>
    </source>
</evidence>
<protein>
    <submittedName>
        <fullName evidence="1">Uncharacterized protein</fullName>
    </submittedName>
</protein>
<feature type="non-terminal residue" evidence="1">
    <location>
        <position position="69"/>
    </location>
</feature>
<accession>A0A2M7GY96</accession>
<reference evidence="2" key="1">
    <citation type="submission" date="2017-09" db="EMBL/GenBank/DDBJ databases">
        <title>Depth-based differentiation of microbial function through sediment-hosted aquifers and enrichment of novel symbionts in the deep terrestrial subsurface.</title>
        <authorList>
            <person name="Probst A.J."/>
            <person name="Ladd B."/>
            <person name="Jarett J.K."/>
            <person name="Geller-Mcgrath D.E."/>
            <person name="Sieber C.M.K."/>
            <person name="Emerson J.B."/>
            <person name="Anantharaman K."/>
            <person name="Thomas B.C."/>
            <person name="Malmstrom R."/>
            <person name="Stieglmeier M."/>
            <person name="Klingl A."/>
            <person name="Woyke T."/>
            <person name="Ryan C.M."/>
            <person name="Banfield J.F."/>
        </authorList>
    </citation>
    <scope>NUCLEOTIDE SEQUENCE [LARGE SCALE GENOMIC DNA]</scope>
</reference>
<sequence>MRGLASLIGRDADYQLYRTSGAEWAVLVSPDIKQIHKSFQEIVRGKRFTDYVKHPLEFFQILSKWGETA</sequence>
<name>A0A2M7GY96_9BACT</name>
<organism evidence="1 2">
    <name type="scientific">bacterium (Candidatus Ratteibacteria) CG15_BIG_FIL_POST_REV_8_21_14_020_41_12</name>
    <dbReference type="NCBI Taxonomy" id="2014291"/>
    <lineage>
        <taxon>Bacteria</taxon>
        <taxon>Candidatus Ratteibacteria</taxon>
    </lineage>
</organism>
<evidence type="ECO:0000313" key="1">
    <source>
        <dbReference type="EMBL" id="PIW33177.1"/>
    </source>
</evidence>
<dbReference type="AlphaFoldDB" id="A0A2M7GY96"/>